<sequence>MIVIGLVLLLLGLLFKVSILWTLGLIVLVVGLVLLLAGSMGRKVGGRSHYW</sequence>
<keyword evidence="3" id="KW-1185">Reference proteome</keyword>
<keyword evidence="1" id="KW-1133">Transmembrane helix</keyword>
<accession>A0ABP6PNZ0</accession>
<keyword evidence="1" id="KW-0812">Transmembrane</keyword>
<dbReference type="RefSeq" id="WP_344691313.1">
    <property type="nucleotide sequence ID" value="NZ_BAAAVV010000019.1"/>
</dbReference>
<proteinExistence type="predicted"/>
<reference evidence="3" key="1">
    <citation type="journal article" date="2019" name="Int. J. Syst. Evol. Microbiol.">
        <title>The Global Catalogue of Microorganisms (GCM) 10K type strain sequencing project: providing services to taxonomists for standard genome sequencing and annotation.</title>
        <authorList>
            <consortium name="The Broad Institute Genomics Platform"/>
            <consortium name="The Broad Institute Genome Sequencing Center for Infectious Disease"/>
            <person name="Wu L."/>
            <person name="Ma J."/>
        </authorList>
    </citation>
    <scope>NUCLEOTIDE SEQUENCE [LARGE SCALE GENOMIC DNA]</scope>
    <source>
        <strain evidence="3">JCM 15614</strain>
    </source>
</reference>
<keyword evidence="1" id="KW-0472">Membrane</keyword>
<evidence type="ECO:0000313" key="3">
    <source>
        <dbReference type="Proteomes" id="UP001499924"/>
    </source>
</evidence>
<comment type="caution">
    <text evidence="2">The sequence shown here is derived from an EMBL/GenBank/DDBJ whole genome shotgun (WGS) entry which is preliminary data.</text>
</comment>
<dbReference type="Proteomes" id="UP001499924">
    <property type="component" value="Unassembled WGS sequence"/>
</dbReference>
<feature type="transmembrane region" description="Helical" evidence="1">
    <location>
        <begin position="6"/>
        <end position="37"/>
    </location>
</feature>
<evidence type="ECO:0008006" key="4">
    <source>
        <dbReference type="Google" id="ProtNLM"/>
    </source>
</evidence>
<dbReference type="InterPro" id="IPR046134">
    <property type="entry name" value="DUF6131"/>
</dbReference>
<evidence type="ECO:0000313" key="2">
    <source>
        <dbReference type="EMBL" id="GAA3184574.1"/>
    </source>
</evidence>
<name>A0ABP6PNZ0_9ACTN</name>
<dbReference type="EMBL" id="BAAAVV010000019">
    <property type="protein sequence ID" value="GAA3184574.1"/>
    <property type="molecule type" value="Genomic_DNA"/>
</dbReference>
<dbReference type="Pfam" id="PF19626">
    <property type="entry name" value="DUF6131"/>
    <property type="match status" value="1"/>
</dbReference>
<evidence type="ECO:0000256" key="1">
    <source>
        <dbReference type="SAM" id="Phobius"/>
    </source>
</evidence>
<protein>
    <recommendedName>
        <fullName evidence="4">Hydrophobic protein</fullName>
    </recommendedName>
</protein>
<gene>
    <name evidence="2" type="ORF">GCM10010531_43500</name>
</gene>
<organism evidence="2 3">
    <name type="scientific">Blastococcus jejuensis</name>
    <dbReference type="NCBI Taxonomy" id="351224"/>
    <lineage>
        <taxon>Bacteria</taxon>
        <taxon>Bacillati</taxon>
        <taxon>Actinomycetota</taxon>
        <taxon>Actinomycetes</taxon>
        <taxon>Geodermatophilales</taxon>
        <taxon>Geodermatophilaceae</taxon>
        <taxon>Blastococcus</taxon>
    </lineage>
</organism>